<proteinExistence type="inferred from homology"/>
<keyword evidence="7" id="KW-0139">CF(1)</keyword>
<evidence type="ECO:0000256" key="4">
    <source>
        <dbReference type="ARBA" id="ARBA00023065"/>
    </source>
</evidence>
<accession>A0A967E5L2</accession>
<keyword evidence="9" id="KW-1185">Reference proteome</keyword>
<comment type="function">
    <text evidence="7">F(1)F(0) ATP synthase produces ATP from ADP in the presence of a proton or sodium gradient. F-type ATPases consist of two structural domains, F(1) containing the extramembraneous catalytic core and F(0) containing the membrane proton channel, linked together by a central stalk and a peripheral stalk. During catalysis, ATP synthesis in the catalytic domain of F(1) is coupled via a rotary mechanism of the central stalk subunits to proton translocation.</text>
</comment>
<evidence type="ECO:0000256" key="7">
    <source>
        <dbReference type="HAMAP-Rule" id="MF_01416"/>
    </source>
</evidence>
<keyword evidence="5 7" id="KW-0472">Membrane</keyword>
<dbReference type="InterPro" id="IPR000711">
    <property type="entry name" value="ATPase_OSCP/dsu"/>
</dbReference>
<protein>
    <recommendedName>
        <fullName evidence="7">ATP synthase subunit delta</fullName>
    </recommendedName>
    <alternativeName>
        <fullName evidence="7">ATP synthase F(1) sector subunit delta</fullName>
    </alternativeName>
    <alternativeName>
        <fullName evidence="7">F-type ATPase subunit delta</fullName>
        <shortName evidence="7">F-ATPase subunit delta</shortName>
    </alternativeName>
</protein>
<sequence>MGKAAERYAKAFYTTTEDKNVVNEVLADMKLIKNTMLENKELKSVINSPVIDLHKKKLILEAVFSEANSNSMQLIAFLLNKKRINLLLEVASSYISIYEKNNNINRAKVVLAKELTHDMFTKIQAKVNALTGNDVEIQTEINPAILGGFVLTINDLQYDASVVGQLNKFKTQLVN</sequence>
<keyword evidence="2 7" id="KW-0813">Transport</keyword>
<evidence type="ECO:0000313" key="8">
    <source>
        <dbReference type="EMBL" id="NGZ88821.1"/>
    </source>
</evidence>
<keyword evidence="4 7" id="KW-0406">Ion transport</keyword>
<dbReference type="InterPro" id="IPR026015">
    <property type="entry name" value="ATP_synth_OSCP/delta_N_sf"/>
</dbReference>
<comment type="subcellular location">
    <subcellularLocation>
        <location evidence="7">Cell membrane</location>
        <topology evidence="7">Peripheral membrane protein</topology>
    </subcellularLocation>
    <subcellularLocation>
        <location evidence="1">Membrane</location>
    </subcellularLocation>
</comment>
<dbReference type="Proteomes" id="UP000643701">
    <property type="component" value="Unassembled WGS sequence"/>
</dbReference>
<comment type="similarity">
    <text evidence="7">Belongs to the ATPase delta chain family.</text>
</comment>
<gene>
    <name evidence="7 8" type="primary">atpH</name>
    <name evidence="8" type="ORF">G7034_00980</name>
</gene>
<evidence type="ECO:0000256" key="1">
    <source>
        <dbReference type="ARBA" id="ARBA00004370"/>
    </source>
</evidence>
<comment type="caution">
    <text evidence="8">The sequence shown here is derived from an EMBL/GenBank/DDBJ whole genome shotgun (WGS) entry which is preliminary data.</text>
</comment>
<dbReference type="RefSeq" id="WP_166399082.1">
    <property type="nucleotide sequence ID" value="NZ_JAANAS010000001.1"/>
</dbReference>
<evidence type="ECO:0000256" key="3">
    <source>
        <dbReference type="ARBA" id="ARBA00022781"/>
    </source>
</evidence>
<dbReference type="PRINTS" id="PR00125">
    <property type="entry name" value="ATPASEDELTA"/>
</dbReference>
<dbReference type="GO" id="GO:0046933">
    <property type="term" value="F:proton-transporting ATP synthase activity, rotational mechanism"/>
    <property type="evidence" value="ECO:0007669"/>
    <property type="project" value="UniProtKB-UniRule"/>
</dbReference>
<comment type="function">
    <text evidence="7">This protein is part of the stalk that links CF(0) to CF(1). It either transmits conformational changes from CF(0) to CF(1) or is implicated in proton conduction.</text>
</comment>
<dbReference type="EMBL" id="JAANAS010000001">
    <property type="protein sequence ID" value="NGZ88821.1"/>
    <property type="molecule type" value="Genomic_DNA"/>
</dbReference>
<evidence type="ECO:0000256" key="5">
    <source>
        <dbReference type="ARBA" id="ARBA00023136"/>
    </source>
</evidence>
<evidence type="ECO:0000313" key="9">
    <source>
        <dbReference type="Proteomes" id="UP000643701"/>
    </source>
</evidence>
<reference evidence="8" key="1">
    <citation type="submission" date="2020-03" db="EMBL/GenBank/DDBJ databases">
        <title>Psychroflexus Maritimus sp. nov., isolate from marine sediment.</title>
        <authorList>
            <person name="Zhong Y.-L."/>
        </authorList>
    </citation>
    <scope>NUCLEOTIDE SEQUENCE</scope>
    <source>
        <strain evidence="8">C1</strain>
    </source>
</reference>
<dbReference type="GO" id="GO:0045259">
    <property type="term" value="C:proton-transporting ATP synthase complex"/>
    <property type="evidence" value="ECO:0007669"/>
    <property type="project" value="UniProtKB-KW"/>
</dbReference>
<keyword evidence="3 7" id="KW-0375">Hydrogen ion transport</keyword>
<keyword evidence="6 7" id="KW-0066">ATP synthesis</keyword>
<evidence type="ECO:0000256" key="6">
    <source>
        <dbReference type="ARBA" id="ARBA00023310"/>
    </source>
</evidence>
<dbReference type="AlphaFoldDB" id="A0A967E5L2"/>
<organism evidence="8 9">
    <name type="scientific">Psychroflexus maritimus</name>
    <dbReference type="NCBI Taxonomy" id="2714865"/>
    <lineage>
        <taxon>Bacteria</taxon>
        <taxon>Pseudomonadati</taxon>
        <taxon>Bacteroidota</taxon>
        <taxon>Flavobacteriia</taxon>
        <taxon>Flavobacteriales</taxon>
        <taxon>Flavobacteriaceae</taxon>
        <taxon>Psychroflexus</taxon>
    </lineage>
</organism>
<name>A0A967E5L2_9FLAO</name>
<keyword evidence="7" id="KW-1003">Cell membrane</keyword>
<evidence type="ECO:0000256" key="2">
    <source>
        <dbReference type="ARBA" id="ARBA00022448"/>
    </source>
</evidence>
<dbReference type="Gene3D" id="1.10.520.20">
    <property type="entry name" value="N-terminal domain of the delta subunit of the F1F0-ATP synthase"/>
    <property type="match status" value="1"/>
</dbReference>
<dbReference type="PANTHER" id="PTHR11910">
    <property type="entry name" value="ATP SYNTHASE DELTA CHAIN"/>
    <property type="match status" value="1"/>
</dbReference>
<dbReference type="GO" id="GO:0005886">
    <property type="term" value="C:plasma membrane"/>
    <property type="evidence" value="ECO:0007669"/>
    <property type="project" value="UniProtKB-SubCell"/>
</dbReference>
<dbReference type="NCBIfam" id="TIGR01145">
    <property type="entry name" value="ATP_synt_delta"/>
    <property type="match status" value="1"/>
</dbReference>
<dbReference type="SUPFAM" id="SSF47928">
    <property type="entry name" value="N-terminal domain of the delta subunit of the F1F0-ATP synthase"/>
    <property type="match status" value="1"/>
</dbReference>
<dbReference type="HAMAP" id="MF_01416">
    <property type="entry name" value="ATP_synth_delta_bact"/>
    <property type="match status" value="1"/>
</dbReference>
<dbReference type="Pfam" id="PF00213">
    <property type="entry name" value="OSCP"/>
    <property type="match status" value="1"/>
</dbReference>